<dbReference type="EMBL" id="JARKIF010000020">
    <property type="protein sequence ID" value="KAJ7617764.1"/>
    <property type="molecule type" value="Genomic_DNA"/>
</dbReference>
<evidence type="ECO:0000256" key="1">
    <source>
        <dbReference type="SAM" id="MobiDB-lite"/>
    </source>
</evidence>
<feature type="transmembrane region" description="Helical" evidence="2">
    <location>
        <begin position="31"/>
        <end position="52"/>
    </location>
</feature>
<evidence type="ECO:0000313" key="3">
    <source>
        <dbReference type="EMBL" id="KAJ7617764.1"/>
    </source>
</evidence>
<evidence type="ECO:0000313" key="4">
    <source>
        <dbReference type="Proteomes" id="UP001221142"/>
    </source>
</evidence>
<accession>A0AAD7FFR7</accession>
<dbReference type="Proteomes" id="UP001221142">
    <property type="component" value="Unassembled WGS sequence"/>
</dbReference>
<name>A0AAD7FFR7_9AGAR</name>
<proteinExistence type="predicted"/>
<reference evidence="3" key="1">
    <citation type="submission" date="2023-03" db="EMBL/GenBank/DDBJ databases">
        <title>Massive genome expansion in bonnet fungi (Mycena s.s.) driven by repeated elements and novel gene families across ecological guilds.</title>
        <authorList>
            <consortium name="Lawrence Berkeley National Laboratory"/>
            <person name="Harder C.B."/>
            <person name="Miyauchi S."/>
            <person name="Viragh M."/>
            <person name="Kuo A."/>
            <person name="Thoen E."/>
            <person name="Andreopoulos B."/>
            <person name="Lu D."/>
            <person name="Skrede I."/>
            <person name="Drula E."/>
            <person name="Henrissat B."/>
            <person name="Morin E."/>
            <person name="Kohler A."/>
            <person name="Barry K."/>
            <person name="LaButti K."/>
            <person name="Morin E."/>
            <person name="Salamov A."/>
            <person name="Lipzen A."/>
            <person name="Mereny Z."/>
            <person name="Hegedus B."/>
            <person name="Baldrian P."/>
            <person name="Stursova M."/>
            <person name="Weitz H."/>
            <person name="Taylor A."/>
            <person name="Grigoriev I.V."/>
            <person name="Nagy L.G."/>
            <person name="Martin F."/>
            <person name="Kauserud H."/>
        </authorList>
    </citation>
    <scope>NUCLEOTIDE SEQUENCE</scope>
    <source>
        <strain evidence="3">9284</strain>
    </source>
</reference>
<keyword evidence="2" id="KW-0812">Transmembrane</keyword>
<organism evidence="3 4">
    <name type="scientific">Roridomyces roridus</name>
    <dbReference type="NCBI Taxonomy" id="1738132"/>
    <lineage>
        <taxon>Eukaryota</taxon>
        <taxon>Fungi</taxon>
        <taxon>Dikarya</taxon>
        <taxon>Basidiomycota</taxon>
        <taxon>Agaricomycotina</taxon>
        <taxon>Agaricomycetes</taxon>
        <taxon>Agaricomycetidae</taxon>
        <taxon>Agaricales</taxon>
        <taxon>Marasmiineae</taxon>
        <taxon>Mycenaceae</taxon>
        <taxon>Roridomyces</taxon>
    </lineage>
</organism>
<keyword evidence="2" id="KW-0472">Membrane</keyword>
<dbReference type="AlphaFoldDB" id="A0AAD7FFR7"/>
<gene>
    <name evidence="3" type="ORF">FB45DRAFT_1063375</name>
</gene>
<feature type="region of interest" description="Disordered" evidence="1">
    <location>
        <begin position="1"/>
        <end position="20"/>
    </location>
</feature>
<sequence length="187" mass="19536">MIILPDSEPATSSRLPFSGDAHPSDSQVSLAALHLPLGFLAGLALAALMLSIRRSIAASGLFVSNHVAEKRPEAFASADLPSPSVSWELKAGAMMEPSFIPGLRPRPSLPRQYQSCPPVSMAKIIMVRHLLPDAALGIYPSLTQRTYMCGSASAPAPNALACHSSRSSASTCTVAGHFDAQDTLSAG</sequence>
<protein>
    <submittedName>
        <fullName evidence="3">Uncharacterized protein</fullName>
    </submittedName>
</protein>
<keyword evidence="2" id="KW-1133">Transmembrane helix</keyword>
<comment type="caution">
    <text evidence="3">The sequence shown here is derived from an EMBL/GenBank/DDBJ whole genome shotgun (WGS) entry which is preliminary data.</text>
</comment>
<keyword evidence="4" id="KW-1185">Reference proteome</keyword>
<evidence type="ECO:0000256" key="2">
    <source>
        <dbReference type="SAM" id="Phobius"/>
    </source>
</evidence>